<dbReference type="InterPro" id="IPR039374">
    <property type="entry name" value="SIP_fam"/>
</dbReference>
<dbReference type="SUPFAM" id="SSF63380">
    <property type="entry name" value="Riboflavin synthase domain-like"/>
    <property type="match status" value="1"/>
</dbReference>
<dbReference type="Proteomes" id="UP000656804">
    <property type="component" value="Unassembled WGS sequence"/>
</dbReference>
<keyword evidence="3" id="KW-1185">Reference proteome</keyword>
<comment type="caution">
    <text evidence="2">The sequence shown here is derived from an EMBL/GenBank/DDBJ whole genome shotgun (WGS) entry which is preliminary data.</text>
</comment>
<name>A0A930YCG7_9ACTN</name>
<dbReference type="Pfam" id="PF04954">
    <property type="entry name" value="SIP"/>
    <property type="match status" value="1"/>
</dbReference>
<dbReference type="CDD" id="cd06193">
    <property type="entry name" value="siderophore_interacting"/>
    <property type="match status" value="1"/>
</dbReference>
<feature type="domain" description="FAD-binding FR-type" evidence="1">
    <location>
        <begin position="1"/>
        <end position="123"/>
    </location>
</feature>
<dbReference type="Gene3D" id="2.40.30.10">
    <property type="entry name" value="Translation factors"/>
    <property type="match status" value="1"/>
</dbReference>
<dbReference type="Pfam" id="PF08021">
    <property type="entry name" value="FAD_binding_9"/>
    <property type="match status" value="1"/>
</dbReference>
<evidence type="ECO:0000313" key="2">
    <source>
        <dbReference type="EMBL" id="MBF4161454.1"/>
    </source>
</evidence>
<proteinExistence type="predicted"/>
<dbReference type="GO" id="GO:0016491">
    <property type="term" value="F:oxidoreductase activity"/>
    <property type="evidence" value="ECO:0007669"/>
    <property type="project" value="InterPro"/>
</dbReference>
<evidence type="ECO:0000313" key="3">
    <source>
        <dbReference type="Proteomes" id="UP000656804"/>
    </source>
</evidence>
<dbReference type="InterPro" id="IPR017927">
    <property type="entry name" value="FAD-bd_FR_type"/>
</dbReference>
<dbReference type="PROSITE" id="PS51384">
    <property type="entry name" value="FAD_FR"/>
    <property type="match status" value="1"/>
</dbReference>
<evidence type="ECO:0000259" key="1">
    <source>
        <dbReference type="PROSITE" id="PS51384"/>
    </source>
</evidence>
<gene>
    <name evidence="2" type="ORF">ISG29_07095</name>
</gene>
<accession>A0A930YCG7</accession>
<sequence length="286" mass="31417">MRVAHAEVVDVTDLTPGMRRVVLGGPGLADYESTGVGDEYVRVLFPRVPQERPALPGILGSHVDYSTIDVGQLRCYTVRAHEPGRVSIDVVLHEGGVAASWARQAAVGQVVVINTPVGLYDPPEDIAWQVLVADHAGVPAALRIMEQSAHVRTVAVLEVPGPDYVLPTPPAAEVRWLYGGNGAAPSALENVVRALPPSTLGEGYVWVAGETRALRPIRAYLRRELGLPATAYKIVGYWTRGAEEWRERYEALPEDVRRELEAMWESGRDEEEIEDDYELRLDELGL</sequence>
<protein>
    <submittedName>
        <fullName evidence="2">Siderophore-interacting protein</fullName>
    </submittedName>
</protein>
<dbReference type="PANTHER" id="PTHR30157">
    <property type="entry name" value="FERRIC REDUCTASE, NADPH-DEPENDENT"/>
    <property type="match status" value="1"/>
</dbReference>
<dbReference type="AlphaFoldDB" id="A0A930YCG7"/>
<dbReference type="Gene3D" id="3.40.50.80">
    <property type="entry name" value="Nucleotide-binding domain of ferredoxin-NADP reductase (FNR) module"/>
    <property type="match status" value="1"/>
</dbReference>
<dbReference type="InterPro" id="IPR039261">
    <property type="entry name" value="FNR_nucleotide-bd"/>
</dbReference>
<dbReference type="PANTHER" id="PTHR30157:SF0">
    <property type="entry name" value="NADPH-DEPENDENT FERRIC-CHELATE REDUCTASE"/>
    <property type="match status" value="1"/>
</dbReference>
<dbReference type="InterPro" id="IPR007037">
    <property type="entry name" value="SIP_rossman_dom"/>
</dbReference>
<dbReference type="InterPro" id="IPR017938">
    <property type="entry name" value="Riboflavin_synthase-like_b-brl"/>
</dbReference>
<dbReference type="EMBL" id="JADIVZ010000002">
    <property type="protein sequence ID" value="MBF4161454.1"/>
    <property type="molecule type" value="Genomic_DNA"/>
</dbReference>
<organism evidence="2 3">
    <name type="scientific">Nocardioides acrostichi</name>
    <dbReference type="NCBI Taxonomy" id="2784339"/>
    <lineage>
        <taxon>Bacteria</taxon>
        <taxon>Bacillati</taxon>
        <taxon>Actinomycetota</taxon>
        <taxon>Actinomycetes</taxon>
        <taxon>Propionibacteriales</taxon>
        <taxon>Nocardioidaceae</taxon>
        <taxon>Nocardioides</taxon>
    </lineage>
</organism>
<reference evidence="2" key="1">
    <citation type="submission" date="2020-11" db="EMBL/GenBank/DDBJ databases">
        <title>Nocardioides sp. CBS4Y-1, whole genome shotgun sequence.</title>
        <authorList>
            <person name="Tuo L."/>
        </authorList>
    </citation>
    <scope>NUCLEOTIDE SEQUENCE</scope>
    <source>
        <strain evidence="2">CBS4Y-1</strain>
    </source>
</reference>
<dbReference type="InterPro" id="IPR013113">
    <property type="entry name" value="SIP_FAD-bd"/>
</dbReference>